<evidence type="ECO:0000256" key="1">
    <source>
        <dbReference type="ARBA" id="ARBA00001971"/>
    </source>
</evidence>
<keyword evidence="8" id="KW-0812">Transmembrane</keyword>
<dbReference type="Gene3D" id="1.10.630.10">
    <property type="entry name" value="Cytochrome P450"/>
    <property type="match status" value="1"/>
</dbReference>
<organism evidence="9 10">
    <name type="scientific">Diaporthe eres</name>
    <name type="common">Phomopsis oblonga</name>
    <dbReference type="NCBI Taxonomy" id="83184"/>
    <lineage>
        <taxon>Eukaryota</taxon>
        <taxon>Fungi</taxon>
        <taxon>Dikarya</taxon>
        <taxon>Ascomycota</taxon>
        <taxon>Pezizomycotina</taxon>
        <taxon>Sordariomycetes</taxon>
        <taxon>Sordariomycetidae</taxon>
        <taxon>Diaporthales</taxon>
        <taxon>Diaporthaceae</taxon>
        <taxon>Diaporthe</taxon>
        <taxon>Diaporthe eres species complex</taxon>
    </lineage>
</organism>
<keyword evidence="6" id="KW-0408">Iron</keyword>
<dbReference type="CDD" id="cd11058">
    <property type="entry name" value="CYP60B-like"/>
    <property type="match status" value="1"/>
</dbReference>
<keyword evidence="8" id="KW-1133">Transmembrane helix</keyword>
<evidence type="ECO:0000256" key="6">
    <source>
        <dbReference type="ARBA" id="ARBA00023004"/>
    </source>
</evidence>
<feature type="transmembrane region" description="Helical" evidence="8">
    <location>
        <begin position="12"/>
        <end position="33"/>
    </location>
</feature>
<evidence type="ECO:0008006" key="11">
    <source>
        <dbReference type="Google" id="ProtNLM"/>
    </source>
</evidence>
<gene>
    <name evidence="9" type="ORF">SLS63_012369</name>
</gene>
<comment type="cofactor">
    <cofactor evidence="1">
        <name>heme</name>
        <dbReference type="ChEBI" id="CHEBI:30413"/>
    </cofactor>
</comment>
<name>A0ABR1NRE0_DIAER</name>
<evidence type="ECO:0000256" key="2">
    <source>
        <dbReference type="ARBA" id="ARBA00010617"/>
    </source>
</evidence>
<dbReference type="InterPro" id="IPR050121">
    <property type="entry name" value="Cytochrome_P450_monoxygenase"/>
</dbReference>
<keyword evidence="8" id="KW-0472">Membrane</keyword>
<accession>A0ABR1NRE0</accession>
<dbReference type="Proteomes" id="UP001430848">
    <property type="component" value="Unassembled WGS sequence"/>
</dbReference>
<dbReference type="PANTHER" id="PTHR24305">
    <property type="entry name" value="CYTOCHROME P450"/>
    <property type="match status" value="1"/>
</dbReference>
<dbReference type="EMBL" id="JAKNSF020000135">
    <property type="protein sequence ID" value="KAK7712384.1"/>
    <property type="molecule type" value="Genomic_DNA"/>
</dbReference>
<reference evidence="9 10" key="1">
    <citation type="submission" date="2024-02" db="EMBL/GenBank/DDBJ databases">
        <title>De novo assembly and annotation of 12 fungi associated with fruit tree decline syndrome in Ontario, Canada.</title>
        <authorList>
            <person name="Sulman M."/>
            <person name="Ellouze W."/>
            <person name="Ilyukhin E."/>
        </authorList>
    </citation>
    <scope>NUCLEOTIDE SEQUENCE [LARGE SCALE GENOMIC DNA]</scope>
    <source>
        <strain evidence="9 10">M169</strain>
    </source>
</reference>
<keyword evidence="5" id="KW-0560">Oxidoreductase</keyword>
<keyword evidence="3" id="KW-0349">Heme</keyword>
<comment type="similarity">
    <text evidence="2">Belongs to the cytochrome P450 family.</text>
</comment>
<comment type="caution">
    <text evidence="9">The sequence shown here is derived from an EMBL/GenBank/DDBJ whole genome shotgun (WGS) entry which is preliminary data.</text>
</comment>
<dbReference type="PANTHER" id="PTHR24305:SF29">
    <property type="entry name" value="BENZOATE-PARA-HYDROXYLASE"/>
    <property type="match status" value="1"/>
</dbReference>
<proteinExistence type="inferred from homology"/>
<sequence>MAVIPLPVGLSLGQAIGLTTIALVLYHAFNIIYNLRFHPLASFPGPLARGASRLPYTLSILSGRLHTDTAALHRRYGPVVRVAPNELAFADPSSWKDVMGGGSKELAKWGEAYLIPDFLPPHLQNTVDKEHHKMLRRAVAPGFSDQSLRAQEGLVARYIDTLIERLREHCVAGGSSGGNSGPDAEESGSGGHSAVVDLERWYRFTVFDIIGDLALGESFGCLNGGDFHPWIKGVTDAGKVMWLLTAASMYPIAKKVSNWLFATVASRGFEMHNNMVKPMMERRMAQGADRPDLINPIIMKKDEWNLTANDMISHATVFIGAGSETTAGVLTAVTSFLLENPDKLERLKQEVRSAFTSRAEISLDVVNSRLPYLIACTEEALRLYPQTGSPSLRISGDNDIICGIPVPPKTVVGIWVWSMYRDPKLFANPDEFHPERFLGDPQYANDDPDALKPFFTGTRDCVGRGLAVMELRLVLAHMIYNFDMELEADSRHWTQDQKNLFVVWDKSPFHVRLRPVAHESKA</sequence>
<evidence type="ECO:0000313" key="9">
    <source>
        <dbReference type="EMBL" id="KAK7712384.1"/>
    </source>
</evidence>
<dbReference type="PRINTS" id="PR00463">
    <property type="entry name" value="EP450I"/>
</dbReference>
<dbReference type="SUPFAM" id="SSF48264">
    <property type="entry name" value="Cytochrome P450"/>
    <property type="match status" value="1"/>
</dbReference>
<evidence type="ECO:0000256" key="4">
    <source>
        <dbReference type="ARBA" id="ARBA00022723"/>
    </source>
</evidence>
<dbReference type="InterPro" id="IPR002401">
    <property type="entry name" value="Cyt_P450_E_grp-I"/>
</dbReference>
<dbReference type="Pfam" id="PF00067">
    <property type="entry name" value="p450"/>
    <property type="match status" value="1"/>
</dbReference>
<evidence type="ECO:0000256" key="8">
    <source>
        <dbReference type="SAM" id="Phobius"/>
    </source>
</evidence>
<evidence type="ECO:0000313" key="10">
    <source>
        <dbReference type="Proteomes" id="UP001430848"/>
    </source>
</evidence>
<dbReference type="PRINTS" id="PR00385">
    <property type="entry name" value="P450"/>
</dbReference>
<dbReference type="InterPro" id="IPR036396">
    <property type="entry name" value="Cyt_P450_sf"/>
</dbReference>
<protein>
    <recommendedName>
        <fullName evidence="11">Isotrichodermin C-15 hydroxylase</fullName>
    </recommendedName>
</protein>
<evidence type="ECO:0000256" key="7">
    <source>
        <dbReference type="ARBA" id="ARBA00023033"/>
    </source>
</evidence>
<evidence type="ECO:0000256" key="3">
    <source>
        <dbReference type="ARBA" id="ARBA00022617"/>
    </source>
</evidence>
<keyword evidence="10" id="KW-1185">Reference proteome</keyword>
<keyword evidence="4" id="KW-0479">Metal-binding</keyword>
<keyword evidence="7" id="KW-0503">Monooxygenase</keyword>
<dbReference type="InterPro" id="IPR001128">
    <property type="entry name" value="Cyt_P450"/>
</dbReference>
<evidence type="ECO:0000256" key="5">
    <source>
        <dbReference type="ARBA" id="ARBA00023002"/>
    </source>
</evidence>